<reference evidence="2" key="1">
    <citation type="submission" date="2020-07" db="EMBL/GenBank/DDBJ databases">
        <authorList>
            <person name="Lin J."/>
        </authorList>
    </citation>
    <scope>NUCLEOTIDE SEQUENCE</scope>
</reference>
<protein>
    <submittedName>
        <fullName evidence="2">Uncharacterized protein</fullName>
    </submittedName>
</protein>
<name>A0A6V7NR37_ANACO</name>
<evidence type="ECO:0000313" key="2">
    <source>
        <dbReference type="EMBL" id="CAD1820766.1"/>
    </source>
</evidence>
<feature type="compositionally biased region" description="Low complexity" evidence="1">
    <location>
        <begin position="100"/>
        <end position="121"/>
    </location>
</feature>
<organism evidence="2">
    <name type="scientific">Ananas comosus var. bracteatus</name>
    <name type="common">red pineapple</name>
    <dbReference type="NCBI Taxonomy" id="296719"/>
    <lineage>
        <taxon>Eukaryota</taxon>
        <taxon>Viridiplantae</taxon>
        <taxon>Streptophyta</taxon>
        <taxon>Embryophyta</taxon>
        <taxon>Tracheophyta</taxon>
        <taxon>Spermatophyta</taxon>
        <taxon>Magnoliopsida</taxon>
        <taxon>Liliopsida</taxon>
        <taxon>Poales</taxon>
        <taxon>Bromeliaceae</taxon>
        <taxon>Bromelioideae</taxon>
        <taxon>Ananas</taxon>
    </lineage>
</organism>
<dbReference type="AlphaFoldDB" id="A0A6V7NR37"/>
<accession>A0A6V7NR37</accession>
<sequence>MATTTTTTTPPHHHYSPPLIIPILTLIPRRRRAGSRHVSNIGGGAELHAVPIRPLGRRHVALLPLLNASLNNLRFSRSHVPKPRAIVLPRSSRTCPPPSYASATPPSASSSAAAATATRASPTPPTKP</sequence>
<feature type="region of interest" description="Disordered" evidence="1">
    <location>
        <begin position="86"/>
        <end position="128"/>
    </location>
</feature>
<gene>
    <name evidence="2" type="ORF">CB5_LOCUS3977</name>
</gene>
<evidence type="ECO:0000256" key="1">
    <source>
        <dbReference type="SAM" id="MobiDB-lite"/>
    </source>
</evidence>
<dbReference type="EMBL" id="LR862141">
    <property type="protein sequence ID" value="CAD1820766.1"/>
    <property type="molecule type" value="Genomic_DNA"/>
</dbReference>
<proteinExistence type="predicted"/>